<dbReference type="PANTHER" id="PTHR43820">
    <property type="entry name" value="HIGH-AFFINITY BRANCHED-CHAIN AMINO ACID TRANSPORT ATP-BINDING PROTEIN LIVF"/>
    <property type="match status" value="1"/>
</dbReference>
<proteinExistence type="inferred from homology"/>
<dbReference type="EMBL" id="FOAW01000017">
    <property type="protein sequence ID" value="SEL92043.1"/>
    <property type="molecule type" value="Genomic_DNA"/>
</dbReference>
<gene>
    <name evidence="7" type="ORF">SAMN05444583_11760</name>
</gene>
<name>A0A1H7U4Y9_9NOCA</name>
<dbReference type="InterPro" id="IPR030660">
    <property type="entry name" value="ABC_branched_ATPase_LivF/BraG"/>
</dbReference>
<dbReference type="AlphaFoldDB" id="A0A1H7U4Y9"/>
<dbReference type="PROSITE" id="PS00211">
    <property type="entry name" value="ABC_TRANSPORTER_1"/>
    <property type="match status" value="1"/>
</dbReference>
<evidence type="ECO:0000256" key="5">
    <source>
        <dbReference type="ARBA" id="ARBA00022970"/>
    </source>
</evidence>
<dbReference type="InterPro" id="IPR052156">
    <property type="entry name" value="BCAA_Transport_ATP-bd_LivF"/>
</dbReference>
<evidence type="ECO:0000259" key="6">
    <source>
        <dbReference type="PROSITE" id="PS50893"/>
    </source>
</evidence>
<dbReference type="Proteomes" id="UP000198677">
    <property type="component" value="Unassembled WGS sequence"/>
</dbReference>
<reference evidence="8" key="1">
    <citation type="submission" date="2016-10" db="EMBL/GenBank/DDBJ databases">
        <authorList>
            <person name="Varghese N."/>
            <person name="Submissions S."/>
        </authorList>
    </citation>
    <scope>NUCLEOTIDE SEQUENCE [LARGE SCALE GENOMIC DNA]</scope>
    <source>
        <strain evidence="8">DSM 44675</strain>
    </source>
</reference>
<organism evidence="7 8">
    <name type="scientific">Rhodococcus maanshanensis</name>
    <dbReference type="NCBI Taxonomy" id="183556"/>
    <lineage>
        <taxon>Bacteria</taxon>
        <taxon>Bacillati</taxon>
        <taxon>Actinomycetota</taxon>
        <taxon>Actinomycetes</taxon>
        <taxon>Mycobacteriales</taxon>
        <taxon>Nocardiaceae</taxon>
        <taxon>Rhodococcus</taxon>
    </lineage>
</organism>
<dbReference type="CDD" id="cd03224">
    <property type="entry name" value="ABC_TM1139_LivF_branched"/>
    <property type="match status" value="1"/>
</dbReference>
<feature type="domain" description="ABC transporter" evidence="6">
    <location>
        <begin position="24"/>
        <end position="258"/>
    </location>
</feature>
<dbReference type="GO" id="GO:0015658">
    <property type="term" value="F:branched-chain amino acid transmembrane transporter activity"/>
    <property type="evidence" value="ECO:0007669"/>
    <property type="project" value="InterPro"/>
</dbReference>
<keyword evidence="3" id="KW-0547">Nucleotide-binding</keyword>
<keyword evidence="8" id="KW-1185">Reference proteome</keyword>
<evidence type="ECO:0000313" key="8">
    <source>
        <dbReference type="Proteomes" id="UP000198677"/>
    </source>
</evidence>
<dbReference type="RefSeq" id="WP_072752205.1">
    <property type="nucleotide sequence ID" value="NZ_FOAW01000017.1"/>
</dbReference>
<dbReference type="PIRSF" id="PIRSF039137">
    <property type="entry name" value="ABC_branched_ATPase"/>
    <property type="match status" value="1"/>
</dbReference>
<dbReference type="PROSITE" id="PS50893">
    <property type="entry name" value="ABC_TRANSPORTER_2"/>
    <property type="match status" value="1"/>
</dbReference>
<dbReference type="Pfam" id="PF00005">
    <property type="entry name" value="ABC_tran"/>
    <property type="match status" value="1"/>
</dbReference>
<dbReference type="InterPro" id="IPR003439">
    <property type="entry name" value="ABC_transporter-like_ATP-bd"/>
</dbReference>
<accession>A0A1H7U4Y9</accession>
<dbReference type="InterPro" id="IPR017871">
    <property type="entry name" value="ABC_transporter-like_CS"/>
</dbReference>
<dbReference type="SUPFAM" id="SSF52540">
    <property type="entry name" value="P-loop containing nucleoside triphosphate hydrolases"/>
    <property type="match status" value="1"/>
</dbReference>
<evidence type="ECO:0000256" key="4">
    <source>
        <dbReference type="ARBA" id="ARBA00022840"/>
    </source>
</evidence>
<protein>
    <submittedName>
        <fullName evidence="7">Branched-chain amino acid transport system ATP-binding protein</fullName>
    </submittedName>
</protein>
<evidence type="ECO:0000313" key="7">
    <source>
        <dbReference type="EMBL" id="SEL92043.1"/>
    </source>
</evidence>
<dbReference type="GO" id="GO:0016887">
    <property type="term" value="F:ATP hydrolysis activity"/>
    <property type="evidence" value="ECO:0007669"/>
    <property type="project" value="InterPro"/>
</dbReference>
<evidence type="ECO:0000256" key="3">
    <source>
        <dbReference type="ARBA" id="ARBA00022741"/>
    </source>
</evidence>
<dbReference type="InterPro" id="IPR003593">
    <property type="entry name" value="AAA+_ATPase"/>
</dbReference>
<keyword evidence="5" id="KW-0029">Amino-acid transport</keyword>
<keyword evidence="4 7" id="KW-0067">ATP-binding</keyword>
<evidence type="ECO:0000256" key="1">
    <source>
        <dbReference type="ARBA" id="ARBA00005417"/>
    </source>
</evidence>
<dbReference type="OrthoDB" id="9776369at2"/>
<dbReference type="GO" id="GO:0015807">
    <property type="term" value="P:L-amino acid transport"/>
    <property type="evidence" value="ECO:0007669"/>
    <property type="project" value="TreeGrafter"/>
</dbReference>
<sequence length="259" mass="28162">MPSHEKADEAGRSGSVATAEGPLLEVTDVAVSYGRIQALHGVSLRVERGELVTLLGANGAGKSTTMRALSGLLPLTHGRIVFDGRDITHVKAHERVKMGMVQAPEGRGVFPGMTVQENLDMGCYARKFETKAAYSERLEWVFELFPRLEERRTQVGGTMSGGEQQMLAIGRSLMSRPRLLMLDEPSMGLAPMVIQQIFRIIAEINAQGTTILLVEQNAQQALTRTDRAYILETGEVTKTGTGKELLADPAIKRAYLGVG</sequence>
<dbReference type="InterPro" id="IPR027417">
    <property type="entry name" value="P-loop_NTPase"/>
</dbReference>
<dbReference type="Gene3D" id="3.40.50.300">
    <property type="entry name" value="P-loop containing nucleotide triphosphate hydrolases"/>
    <property type="match status" value="1"/>
</dbReference>
<dbReference type="PANTHER" id="PTHR43820:SF4">
    <property type="entry name" value="HIGH-AFFINITY BRANCHED-CHAIN AMINO ACID TRANSPORT ATP-BINDING PROTEIN LIVF"/>
    <property type="match status" value="1"/>
</dbReference>
<comment type="similarity">
    <text evidence="1">Belongs to the ABC transporter superfamily.</text>
</comment>
<keyword evidence="2" id="KW-0813">Transport</keyword>
<dbReference type="SMART" id="SM00382">
    <property type="entry name" value="AAA"/>
    <property type="match status" value="1"/>
</dbReference>
<dbReference type="GO" id="GO:0005524">
    <property type="term" value="F:ATP binding"/>
    <property type="evidence" value="ECO:0007669"/>
    <property type="project" value="UniProtKB-KW"/>
</dbReference>
<evidence type="ECO:0000256" key="2">
    <source>
        <dbReference type="ARBA" id="ARBA00022448"/>
    </source>
</evidence>